<dbReference type="RefSeq" id="WP_117360126.1">
    <property type="nucleotide sequence ID" value="NZ_QURH01000817.1"/>
</dbReference>
<comment type="caution">
    <text evidence="2">The sequence shown here is derived from an EMBL/GenBank/DDBJ whole genome shotgun (WGS) entry which is preliminary data.</text>
</comment>
<dbReference type="SUPFAM" id="SSF69754">
    <property type="entry name" value="Ribosome binding protein Y (YfiA homologue)"/>
    <property type="match status" value="1"/>
</dbReference>
<dbReference type="Proteomes" id="UP000261811">
    <property type="component" value="Unassembled WGS sequence"/>
</dbReference>
<dbReference type="InterPro" id="IPR036567">
    <property type="entry name" value="RHF-like"/>
</dbReference>
<protein>
    <recommendedName>
        <fullName evidence="4">HPF/RaiA family ribosome-associated protein</fullName>
    </recommendedName>
</protein>
<dbReference type="OrthoDB" id="3825664at2"/>
<proteinExistence type="predicted"/>
<dbReference type="EMBL" id="QURH01000817">
    <property type="protein sequence ID" value="RFU38378.1"/>
    <property type="molecule type" value="Genomic_DNA"/>
</dbReference>
<evidence type="ECO:0008006" key="4">
    <source>
        <dbReference type="Google" id="ProtNLM"/>
    </source>
</evidence>
<organism evidence="2 3">
    <name type="scientific">Actinomadura logoneensis</name>
    <dbReference type="NCBI Taxonomy" id="2293572"/>
    <lineage>
        <taxon>Bacteria</taxon>
        <taxon>Bacillati</taxon>
        <taxon>Actinomycetota</taxon>
        <taxon>Actinomycetes</taxon>
        <taxon>Streptosporangiales</taxon>
        <taxon>Thermomonosporaceae</taxon>
        <taxon>Actinomadura</taxon>
    </lineage>
</organism>
<gene>
    <name evidence="2" type="ORF">DZF91_28010</name>
</gene>
<accession>A0A372JGA9</accession>
<reference evidence="2 3" key="1">
    <citation type="submission" date="2018-08" db="EMBL/GenBank/DDBJ databases">
        <title>Actinomadura jelena sp. nov., a novel Actinomycete isolated from soil in Chad.</title>
        <authorList>
            <person name="Shi L."/>
        </authorList>
    </citation>
    <scope>NUCLEOTIDE SEQUENCE [LARGE SCALE GENOMIC DNA]</scope>
    <source>
        <strain evidence="2 3">NEAU-G17</strain>
    </source>
</reference>
<evidence type="ECO:0000256" key="1">
    <source>
        <dbReference type="SAM" id="MobiDB-lite"/>
    </source>
</evidence>
<feature type="region of interest" description="Disordered" evidence="1">
    <location>
        <begin position="1"/>
        <end position="27"/>
    </location>
</feature>
<evidence type="ECO:0000313" key="2">
    <source>
        <dbReference type="EMBL" id="RFU38378.1"/>
    </source>
</evidence>
<keyword evidence="3" id="KW-1185">Reference proteome</keyword>
<sequence length="125" mass="13731">MPHTTESPAPGVEESAPAAPPLTFTFNGEVQPGQVDWAREAFTRVLAHAHEPVLYVHATLTQHPVPAVSVRVDVNGRPVHAHARAASLHEAIGLTADRIAVRLQRIARDWESRRGRHPRGVRRAD</sequence>
<dbReference type="AlphaFoldDB" id="A0A372JGA9"/>
<evidence type="ECO:0000313" key="3">
    <source>
        <dbReference type="Proteomes" id="UP000261811"/>
    </source>
</evidence>
<name>A0A372JGA9_9ACTN</name>